<keyword evidence="2" id="KW-0378">Hydrolase</keyword>
<name>A0AAV7EE45_ARIFI</name>
<keyword evidence="6" id="KW-1185">Reference proteome</keyword>
<dbReference type="Gene3D" id="3.20.20.80">
    <property type="entry name" value="Glycosidases"/>
    <property type="match status" value="1"/>
</dbReference>
<evidence type="ECO:0000256" key="4">
    <source>
        <dbReference type="SAM" id="SignalP"/>
    </source>
</evidence>
<keyword evidence="4" id="KW-0732">Signal</keyword>
<evidence type="ECO:0008006" key="7">
    <source>
        <dbReference type="Google" id="ProtNLM"/>
    </source>
</evidence>
<organism evidence="5 6">
    <name type="scientific">Aristolochia fimbriata</name>
    <name type="common">White veined hardy Dutchman's pipe vine</name>
    <dbReference type="NCBI Taxonomy" id="158543"/>
    <lineage>
        <taxon>Eukaryota</taxon>
        <taxon>Viridiplantae</taxon>
        <taxon>Streptophyta</taxon>
        <taxon>Embryophyta</taxon>
        <taxon>Tracheophyta</taxon>
        <taxon>Spermatophyta</taxon>
        <taxon>Magnoliopsida</taxon>
        <taxon>Magnoliidae</taxon>
        <taxon>Piperales</taxon>
        <taxon>Aristolochiaceae</taxon>
        <taxon>Aristolochia</taxon>
    </lineage>
</organism>
<evidence type="ECO:0000313" key="5">
    <source>
        <dbReference type="EMBL" id="KAG9446574.1"/>
    </source>
</evidence>
<dbReference type="GO" id="GO:0005975">
    <property type="term" value="P:carbohydrate metabolic process"/>
    <property type="evidence" value="ECO:0007669"/>
    <property type="project" value="InterPro"/>
</dbReference>
<dbReference type="PRINTS" id="PR00131">
    <property type="entry name" value="GLHYDRLASE1"/>
</dbReference>
<evidence type="ECO:0000313" key="6">
    <source>
        <dbReference type="Proteomes" id="UP000825729"/>
    </source>
</evidence>
<evidence type="ECO:0000256" key="3">
    <source>
        <dbReference type="RuleBase" id="RU003690"/>
    </source>
</evidence>
<comment type="similarity">
    <text evidence="1 3">Belongs to the glycosyl hydrolase 1 family.</text>
</comment>
<gene>
    <name evidence="5" type="ORF">H6P81_012702</name>
</gene>
<comment type="caution">
    <text evidence="5">The sequence shown here is derived from an EMBL/GenBank/DDBJ whole genome shotgun (WGS) entry which is preliminary data.</text>
</comment>
<accession>A0AAV7EE45</accession>
<proteinExistence type="inferred from homology"/>
<dbReference type="Pfam" id="PF00232">
    <property type="entry name" value="Glyco_hydro_1"/>
    <property type="match status" value="1"/>
</dbReference>
<evidence type="ECO:0000256" key="2">
    <source>
        <dbReference type="ARBA" id="ARBA00022801"/>
    </source>
</evidence>
<dbReference type="PANTHER" id="PTHR10353:SF236">
    <property type="entry name" value="BETA-GLUCOSIDASE 18"/>
    <property type="match status" value="1"/>
</dbReference>
<protein>
    <recommendedName>
        <fullName evidence="7">Beta-glucosidase 18-like</fullName>
    </recommendedName>
</protein>
<dbReference type="InterPro" id="IPR017853">
    <property type="entry name" value="GH"/>
</dbReference>
<dbReference type="EMBL" id="JAINDJ010000005">
    <property type="protein sequence ID" value="KAG9446574.1"/>
    <property type="molecule type" value="Genomic_DNA"/>
</dbReference>
<dbReference type="PANTHER" id="PTHR10353">
    <property type="entry name" value="GLYCOSYL HYDROLASE"/>
    <property type="match status" value="1"/>
</dbReference>
<dbReference type="FunFam" id="3.20.20.80:FF:000020">
    <property type="entry name" value="Beta-glucosidase 12"/>
    <property type="match status" value="1"/>
</dbReference>
<evidence type="ECO:0000256" key="1">
    <source>
        <dbReference type="ARBA" id="ARBA00010838"/>
    </source>
</evidence>
<dbReference type="GO" id="GO:0008422">
    <property type="term" value="F:beta-glucosidase activity"/>
    <property type="evidence" value="ECO:0007669"/>
    <property type="project" value="TreeGrafter"/>
</dbReference>
<feature type="signal peptide" evidence="4">
    <location>
        <begin position="1"/>
        <end position="19"/>
    </location>
</feature>
<feature type="chain" id="PRO_5043978323" description="Beta-glucosidase 18-like" evidence="4">
    <location>
        <begin position="20"/>
        <end position="520"/>
    </location>
</feature>
<dbReference type="AlphaFoldDB" id="A0AAV7EE45"/>
<dbReference type="SUPFAM" id="SSF51445">
    <property type="entry name" value="(Trans)glycosidases"/>
    <property type="match status" value="1"/>
</dbReference>
<reference evidence="5 6" key="1">
    <citation type="submission" date="2021-07" db="EMBL/GenBank/DDBJ databases">
        <title>The Aristolochia fimbriata genome: insights into angiosperm evolution, floral development and chemical biosynthesis.</title>
        <authorList>
            <person name="Jiao Y."/>
        </authorList>
    </citation>
    <scope>NUCLEOTIDE SEQUENCE [LARGE SCALE GENOMIC DNA]</scope>
    <source>
        <strain evidence="5">IBCAS-2021</strain>
        <tissue evidence="5">Leaf</tissue>
    </source>
</reference>
<dbReference type="Proteomes" id="UP000825729">
    <property type="component" value="Unassembled WGS sequence"/>
</dbReference>
<sequence>MKGLAYCLVFLSLLSQLLAASHNIHRSQFPEDFLFGTSTSSVQVEGAYLEGNKSLTNWDVFSHIPGKIKGGGNPDVAADHYHRYLEDIELMHSMGVNTYRFSISWSRILPSGRFGQVNQAGIDFYSNLINELLNRGIQPFVTLNHFDIPQELEDRYGAWLSPQIQQDFGYFAEVCFKAFGDRVKYWCTFNEPNLMIKFGYIIGTIPPGRCSQPSGDCPAGNSALEPYIAAHNVILSHATATNIYRKNYQAKQGGSIGIVISAYWYEPLRNIPADISATERLLAFENAWFVDPIMFGDYPPEMRQILGSRLPIFSEEDRRKLGNKLDFIGINHYSTLYVQDCMFFPCKPGDSLGDTFALTTGERDGRSIGTLTPMPMSYVVPQGMHRVVHYFQKRYNNTVMYITENGYPQESSRDVSNKKDILNDKERVEYLKNYLASLYVAIRNGANVKGYFVWSLIDNFEWVFGYTLRFGLHYVDFNTLERTPKLSARWYKEFLNGSPSPLQLIKGIDLFKSRRILPFL</sequence>
<dbReference type="InterPro" id="IPR001360">
    <property type="entry name" value="Glyco_hydro_1"/>
</dbReference>